<dbReference type="KEGG" id="ota:OT_ostta15g01620"/>
<evidence type="ECO:0000313" key="1">
    <source>
        <dbReference type="EMBL" id="CAL57588.1"/>
    </source>
</evidence>
<reference evidence="1 3" key="1">
    <citation type="journal article" date="2006" name="Proc. Natl. Acad. Sci. U.S.A.">
        <title>Genome analysis of the smallest free-living eukaryote Ostreococcus tauri unveils many unique features.</title>
        <authorList>
            <person name="Derelle E."/>
            <person name="Ferraz C."/>
            <person name="Rombauts S."/>
            <person name="Rouze P."/>
            <person name="Worden A.Z."/>
            <person name="Robbens S."/>
            <person name="Partensky F."/>
            <person name="Degroeve S."/>
            <person name="Echeynie S."/>
            <person name="Cooke R."/>
            <person name="Saeys Y."/>
            <person name="Wuyts J."/>
            <person name="Jabbari K."/>
            <person name="Bowler C."/>
            <person name="Panaud O."/>
            <person name="Piegu B."/>
            <person name="Ball S.G."/>
            <person name="Ral J.-P."/>
            <person name="Bouget F.-Y."/>
            <person name="Piganeau G."/>
            <person name="De Baets B."/>
            <person name="Picard A."/>
            <person name="Delseny M."/>
            <person name="Demaille J."/>
            <person name="Van de Peer Y."/>
            <person name="Moreau H."/>
        </authorList>
    </citation>
    <scope>NUCLEOTIDE SEQUENCE [LARGE SCALE GENOMIC DNA]</scope>
    <source>
        <strain evidence="1 3">OTTH0595</strain>
    </source>
</reference>
<dbReference type="AlphaFoldDB" id="Q00V39"/>
<name>Q00V39_OSTTA</name>
<accession>A0A1Y5I827</accession>
<dbReference type="EMBL" id="KZ155789">
    <property type="protein sequence ID" value="OUS45581.1"/>
    <property type="molecule type" value="Genomic_DNA"/>
</dbReference>
<dbReference type="GeneID" id="9830892"/>
<reference evidence="2" key="3">
    <citation type="submission" date="2017-04" db="EMBL/GenBank/DDBJ databases">
        <title>Population genomics of picophytoplankton unveils novel chromosome hypervariability.</title>
        <authorList>
            <consortium name="DOE Joint Genome Institute"/>
            <person name="Blanc-Mathieu R."/>
            <person name="Krasovec M."/>
            <person name="Hebrard M."/>
            <person name="Yau S."/>
            <person name="Desgranges E."/>
            <person name="Martin J."/>
            <person name="Schackwitz W."/>
            <person name="Kuo A."/>
            <person name="Salin G."/>
            <person name="Donnadieu C."/>
            <person name="Desdevises Y."/>
            <person name="Sanchez-Ferandin S."/>
            <person name="Moreau H."/>
            <person name="Rivals E."/>
            <person name="Grigoriev I.V."/>
            <person name="Grimsley N."/>
            <person name="Eyre-Walker A."/>
            <person name="Piganeau G."/>
        </authorList>
    </citation>
    <scope>NUCLEOTIDE SEQUENCE [LARGE SCALE GENOMIC DNA]</scope>
    <source>
        <strain evidence="2">RCC 1115</strain>
    </source>
</reference>
<evidence type="ECO:0000313" key="2">
    <source>
        <dbReference type="EMBL" id="OUS45581.1"/>
    </source>
</evidence>
<dbReference type="RefSeq" id="XP_003083312.1">
    <property type="nucleotide sequence ID" value="XM_003083264.1"/>
</dbReference>
<reference evidence="1" key="2">
    <citation type="journal article" date="2014" name="BMC Genomics">
        <title>An improved genome of the model marine alga Ostreococcus tauri unfolds by assessing Illumina de novo assemblies.</title>
        <authorList>
            <person name="Blanc-Mathieu R."/>
            <person name="Verhelst B."/>
            <person name="Derelle E."/>
            <person name="Rombauts S."/>
            <person name="Bouget F.Y."/>
            <person name="Carre I."/>
            <person name="Chateau A."/>
            <person name="Eyre-Walker A."/>
            <person name="Grimsley N."/>
            <person name="Moreau H."/>
            <person name="Piegu B."/>
            <person name="Rivals E."/>
            <person name="Schackwitz W."/>
            <person name="Van de Peer Y."/>
            <person name="Piganeau G."/>
        </authorList>
    </citation>
    <scope>NUCLEOTIDE SEQUENCE</scope>
    <source>
        <strain evidence="1">RCC4221</strain>
    </source>
</reference>
<proteinExistence type="predicted"/>
<dbReference type="Proteomes" id="UP000195557">
    <property type="component" value="Unassembled WGS sequence"/>
</dbReference>
<dbReference type="InterPro" id="IPR016181">
    <property type="entry name" value="Acyl_CoA_acyltransferase"/>
</dbReference>
<gene>
    <name evidence="2" type="ORF">BE221DRAFT_208720</name>
    <name evidence="1" type="ORF">OT_ostta15g01620</name>
</gene>
<protein>
    <submittedName>
        <fullName evidence="1">Acyl-CoA N-acyltransferase</fullName>
    </submittedName>
</protein>
<dbReference type="EMBL" id="CAID01000015">
    <property type="protein sequence ID" value="CAL57588.1"/>
    <property type="molecule type" value="Genomic_DNA"/>
</dbReference>
<organism evidence="1 3">
    <name type="scientific">Ostreococcus tauri</name>
    <name type="common">Marine green alga</name>
    <dbReference type="NCBI Taxonomy" id="70448"/>
    <lineage>
        <taxon>Eukaryota</taxon>
        <taxon>Viridiplantae</taxon>
        <taxon>Chlorophyta</taxon>
        <taxon>Mamiellophyceae</taxon>
        <taxon>Mamiellales</taxon>
        <taxon>Bathycoccaceae</taxon>
        <taxon>Ostreococcus</taxon>
    </lineage>
</organism>
<sequence>MSTVAETFTGDAAIFATTYNAWCPSNEPGASSSHEWVVTVLPRPRDLSRACACGALEGARDHAEACSMSVLPTRREMGIMRDLVMGGDGDEGRLRFAYARVRRDDRTKRFVIEHTWTPETLRGRGLGKKAVRGVVEFVNAWFPLGDASYGTYEDRVTRALERVDATCSYAKRALTELRRESAA</sequence>
<accession>Q00V39</accession>
<dbReference type="SUPFAM" id="SSF55729">
    <property type="entry name" value="Acyl-CoA N-acyltransferases (Nat)"/>
    <property type="match status" value="1"/>
</dbReference>
<dbReference type="InParanoid" id="Q00V39"/>
<accession>A0A454Y4A5</accession>
<dbReference type="Gene3D" id="3.40.630.30">
    <property type="match status" value="1"/>
</dbReference>
<dbReference type="Proteomes" id="UP000009170">
    <property type="component" value="Unassembled WGS sequence"/>
</dbReference>
<evidence type="ECO:0000313" key="3">
    <source>
        <dbReference type="Proteomes" id="UP000009170"/>
    </source>
</evidence>
<keyword evidence="3" id="KW-1185">Reference proteome</keyword>